<reference evidence="1" key="1">
    <citation type="submission" date="2018-02" db="EMBL/GenBank/DDBJ databases">
        <title>Rhizophora mucronata_Transcriptome.</title>
        <authorList>
            <person name="Meera S.P."/>
            <person name="Sreeshan A."/>
            <person name="Augustine A."/>
        </authorList>
    </citation>
    <scope>NUCLEOTIDE SEQUENCE</scope>
    <source>
        <tissue evidence="1">Leaf</tissue>
    </source>
</reference>
<dbReference type="AlphaFoldDB" id="A0A2P2NAN9"/>
<protein>
    <submittedName>
        <fullName evidence="1">Uncharacterized protein</fullName>
    </submittedName>
</protein>
<accession>A0A2P2NAN9</accession>
<organism evidence="1">
    <name type="scientific">Rhizophora mucronata</name>
    <name type="common">Asiatic mangrove</name>
    <dbReference type="NCBI Taxonomy" id="61149"/>
    <lineage>
        <taxon>Eukaryota</taxon>
        <taxon>Viridiplantae</taxon>
        <taxon>Streptophyta</taxon>
        <taxon>Embryophyta</taxon>
        <taxon>Tracheophyta</taxon>
        <taxon>Spermatophyta</taxon>
        <taxon>Magnoliopsida</taxon>
        <taxon>eudicotyledons</taxon>
        <taxon>Gunneridae</taxon>
        <taxon>Pentapetalae</taxon>
        <taxon>rosids</taxon>
        <taxon>fabids</taxon>
        <taxon>Malpighiales</taxon>
        <taxon>Rhizophoraceae</taxon>
        <taxon>Rhizophora</taxon>
    </lineage>
</organism>
<name>A0A2P2NAN9_RHIMU</name>
<evidence type="ECO:0000313" key="1">
    <source>
        <dbReference type="EMBL" id="MBX39541.1"/>
    </source>
</evidence>
<sequence>MLMVCRLKCLSAYFCQLSFWSNLFEEIFICILVDF</sequence>
<dbReference type="EMBL" id="GGEC01059057">
    <property type="protein sequence ID" value="MBX39541.1"/>
    <property type="molecule type" value="Transcribed_RNA"/>
</dbReference>
<proteinExistence type="predicted"/>